<evidence type="ECO:0000256" key="1">
    <source>
        <dbReference type="ARBA" id="ARBA00006040"/>
    </source>
</evidence>
<comment type="caution">
    <text evidence="11">The sequence shown here is derived from an EMBL/GenBank/DDBJ whole genome shotgun (WGS) entry which is preliminary data.</text>
</comment>
<proteinExistence type="inferred from homology"/>
<dbReference type="SUPFAM" id="SSF55486">
    <property type="entry name" value="Metalloproteases ('zincins'), catalytic domain"/>
    <property type="match status" value="1"/>
</dbReference>
<comment type="cofactor">
    <cofactor evidence="8">
        <name>Zn(2+)</name>
        <dbReference type="ChEBI" id="CHEBI:29105"/>
    </cofactor>
    <text evidence="8">Binds 1 zinc ion.</text>
</comment>
<dbReference type="FunFam" id="3.40.390.10:FF:000006">
    <property type="entry name" value="Thimet oligopeptidase 1"/>
    <property type="match status" value="1"/>
</dbReference>
<dbReference type="Gene3D" id="3.40.390.10">
    <property type="entry name" value="Collagenase (Catalytic Domain)"/>
    <property type="match status" value="1"/>
</dbReference>
<keyword evidence="9" id="KW-0175">Coiled coil</keyword>
<comment type="function">
    <text evidence="7">Cleaves proteins, imported into the mitochondrion, to their mature size. While most mitochondrial precursor proteins are processed to the mature form in one step by mitochondrial processing peptidase (MPP), the sequential cleavage by MIP of an octapeptide after initial processing by MPP is a required step for a subgroup of nuclear-encoded precursor proteins destined for the matrix or the inner membrane.</text>
</comment>
<evidence type="ECO:0000256" key="9">
    <source>
        <dbReference type="SAM" id="Coils"/>
    </source>
</evidence>
<reference evidence="12" key="3">
    <citation type="journal article" date="2018" name="Mol. Plant Microbe Interact.">
        <title>Genome sequence resources for the wheat stripe rust pathogen (Puccinia striiformis f. sp. tritici) and the barley stripe rust pathogen (Puccinia striiformis f. sp. hordei).</title>
        <authorList>
            <person name="Xia C."/>
            <person name="Wang M."/>
            <person name="Yin C."/>
            <person name="Cornejo O.E."/>
            <person name="Hulbert S.H."/>
            <person name="Chen X."/>
        </authorList>
    </citation>
    <scope>NUCLEOTIDE SEQUENCE [LARGE SCALE GENOMIC DNA]</scope>
    <source>
        <strain evidence="12">93TX-2</strain>
    </source>
</reference>
<feature type="domain" description="Peptidase M3A/M3B catalytic" evidence="10">
    <location>
        <begin position="689"/>
        <end position="751"/>
    </location>
</feature>
<accession>A0A2S4UT55</accession>
<feature type="coiled-coil region" evidence="9">
    <location>
        <begin position="163"/>
        <end position="190"/>
    </location>
</feature>
<dbReference type="Pfam" id="PF01432">
    <property type="entry name" value="Peptidase_M3"/>
    <property type="match status" value="2"/>
</dbReference>
<evidence type="ECO:0000313" key="11">
    <source>
        <dbReference type="EMBL" id="POW00305.1"/>
    </source>
</evidence>
<evidence type="ECO:0000256" key="8">
    <source>
        <dbReference type="RuleBase" id="RU003435"/>
    </source>
</evidence>
<dbReference type="InterPro" id="IPR024080">
    <property type="entry name" value="Neurolysin/TOP_N"/>
</dbReference>
<sequence length="757" mass="86752">MKMIRVLKPVRLISTSLRFISSQQLTKSNNSIIINNNPFLNHHLSTAPFCSMQSTANNPPQPPPSWAHTKDEIIKITTKAIQESRDKLNLIAAIDPKDANFNNVILPMADNDLSTVTAEVLTFYQYVSTDQDIRNAAVEANKLITEYELEVCSRKDIYDIILEAQKNINLEELDDESQRLIEKLLLERRRNGLHLDDHARSTFNSIKNQINNLVIDFQKNLNEEKGKIWFSLEELKGVPEDVISGFEKDDHGKLAMTFKTPDYLPVIQYAISPETRKRASLGYDSRASINVPILQEIIQLRLKAAKALGKANWATHALEIKMAKDTTTVNKFLHDLKDKITPIASKEREALLLLKKEEVHQLGLDTDPDKLYVWDYRYYDRLYTEKNLDLNTDEIKEYFPVSKVVSTILEIYQSLLSVKFYEIKDQKLWFENVSLYAVWDSSSAGEDKAQGEGFLGYLYLDLEPRLNKYGHAAVWGLIPGYTKKDGSRHYPVAAMVANLAKGTEKKPALLSHDSVVTFFHEMGHVFHQLCSKTKYSRFHGTNVSRDFVEAPSQMLENWCWTKDQLSKISQHYIRQEDHLPSSLIDKIINSRDINSGLFNLRQIFFGLYDMCVHTNDIEKDGTDLSKLWCQMRDQISLLDSSPDQQTIVPGQSSFGHIVGGYDAGYYGKFSETSPSFPRKKIDRMECLIGYLYSQVFSADMYESVFAQDPMSKESGLKYRNEILEPGGSRDELISLKKFLGREPNDQAFLKRLLRNQS</sequence>
<keyword evidence="2 8" id="KW-0645">Protease</keyword>
<dbReference type="InterPro" id="IPR001567">
    <property type="entry name" value="Pept_M3A_M3B_dom"/>
</dbReference>
<keyword evidence="6 8" id="KW-0482">Metalloprotease</keyword>
<dbReference type="InterPro" id="IPR024079">
    <property type="entry name" value="MetalloPept_cat_dom_sf"/>
</dbReference>
<dbReference type="GO" id="GO:0006508">
    <property type="term" value="P:proteolysis"/>
    <property type="evidence" value="ECO:0007669"/>
    <property type="project" value="UniProtKB-KW"/>
</dbReference>
<dbReference type="GO" id="GO:0004222">
    <property type="term" value="F:metalloendopeptidase activity"/>
    <property type="evidence" value="ECO:0007669"/>
    <property type="project" value="InterPro"/>
</dbReference>
<dbReference type="Proteomes" id="UP000238274">
    <property type="component" value="Unassembled WGS sequence"/>
</dbReference>
<dbReference type="PANTHER" id="PTHR11804:SF84">
    <property type="entry name" value="SACCHAROLYSIN"/>
    <property type="match status" value="1"/>
</dbReference>
<name>A0A2S4UT55_9BASI</name>
<protein>
    <recommendedName>
        <fullName evidence="10">Peptidase M3A/M3B catalytic domain-containing protein</fullName>
    </recommendedName>
</protein>
<dbReference type="PANTHER" id="PTHR11804">
    <property type="entry name" value="PROTEASE M3 THIMET OLIGOPEPTIDASE-RELATED"/>
    <property type="match status" value="1"/>
</dbReference>
<dbReference type="OrthoDB" id="534666at2759"/>
<evidence type="ECO:0000259" key="10">
    <source>
        <dbReference type="Pfam" id="PF01432"/>
    </source>
</evidence>
<reference evidence="12" key="2">
    <citation type="journal article" date="2018" name="BMC Genomics">
        <title>Genomic insights into host adaptation between the wheat stripe rust pathogen (Puccinia striiformis f. sp. tritici) and the barley stripe rust pathogen (Puccinia striiformis f. sp. hordei).</title>
        <authorList>
            <person name="Xia C."/>
            <person name="Wang M."/>
            <person name="Yin C."/>
            <person name="Cornejo O.E."/>
            <person name="Hulbert S.H."/>
            <person name="Chen X."/>
        </authorList>
    </citation>
    <scope>NUCLEOTIDE SEQUENCE [LARGE SCALE GENOMIC DNA]</scope>
    <source>
        <strain evidence="12">93TX-2</strain>
    </source>
</reference>
<keyword evidence="12" id="KW-1185">Reference proteome</keyword>
<evidence type="ECO:0000256" key="3">
    <source>
        <dbReference type="ARBA" id="ARBA00022723"/>
    </source>
</evidence>
<gene>
    <name evidence="11" type="ORF">PSHT_13101</name>
</gene>
<dbReference type="GO" id="GO:0005758">
    <property type="term" value="C:mitochondrial intermembrane space"/>
    <property type="evidence" value="ECO:0007669"/>
    <property type="project" value="TreeGrafter"/>
</dbReference>
<evidence type="ECO:0000256" key="2">
    <source>
        <dbReference type="ARBA" id="ARBA00022670"/>
    </source>
</evidence>
<keyword evidence="3 8" id="KW-0479">Metal-binding</keyword>
<evidence type="ECO:0000256" key="7">
    <source>
        <dbReference type="ARBA" id="ARBA00025208"/>
    </source>
</evidence>
<dbReference type="Gene3D" id="1.10.1370.10">
    <property type="entry name" value="Neurolysin, domain 3"/>
    <property type="match status" value="1"/>
</dbReference>
<dbReference type="InterPro" id="IPR045090">
    <property type="entry name" value="Pept_M3A_M3B"/>
</dbReference>
<keyword evidence="5 8" id="KW-0862">Zinc</keyword>
<keyword evidence="4 8" id="KW-0378">Hydrolase</keyword>
<feature type="domain" description="Peptidase M3A/M3B catalytic" evidence="10">
    <location>
        <begin position="269"/>
        <end position="667"/>
    </location>
</feature>
<dbReference type="EMBL" id="PKSM01000254">
    <property type="protein sequence ID" value="POW00305.1"/>
    <property type="molecule type" value="Genomic_DNA"/>
</dbReference>
<dbReference type="CDD" id="cd06455">
    <property type="entry name" value="M3A_TOP"/>
    <property type="match status" value="1"/>
</dbReference>
<evidence type="ECO:0000256" key="5">
    <source>
        <dbReference type="ARBA" id="ARBA00022833"/>
    </source>
</evidence>
<organism evidence="11 12">
    <name type="scientific">Puccinia striiformis</name>
    <dbReference type="NCBI Taxonomy" id="27350"/>
    <lineage>
        <taxon>Eukaryota</taxon>
        <taxon>Fungi</taxon>
        <taxon>Dikarya</taxon>
        <taxon>Basidiomycota</taxon>
        <taxon>Pucciniomycotina</taxon>
        <taxon>Pucciniomycetes</taxon>
        <taxon>Pucciniales</taxon>
        <taxon>Pucciniaceae</taxon>
        <taxon>Puccinia</taxon>
    </lineage>
</organism>
<reference evidence="11 12" key="1">
    <citation type="submission" date="2017-12" db="EMBL/GenBank/DDBJ databases">
        <title>Gene loss provides genomic basis for host adaptation in cereal stripe rust fungi.</title>
        <authorList>
            <person name="Xia C."/>
        </authorList>
    </citation>
    <scope>NUCLEOTIDE SEQUENCE [LARGE SCALE GENOMIC DNA]</scope>
    <source>
        <strain evidence="11 12">93TX-2</strain>
    </source>
</reference>
<evidence type="ECO:0000256" key="4">
    <source>
        <dbReference type="ARBA" id="ARBA00022801"/>
    </source>
</evidence>
<comment type="similarity">
    <text evidence="1 8">Belongs to the peptidase M3 family.</text>
</comment>
<evidence type="ECO:0000313" key="12">
    <source>
        <dbReference type="Proteomes" id="UP000238274"/>
    </source>
</evidence>
<dbReference type="GO" id="GO:0046872">
    <property type="term" value="F:metal ion binding"/>
    <property type="evidence" value="ECO:0007669"/>
    <property type="project" value="UniProtKB-UniRule"/>
</dbReference>
<dbReference type="GO" id="GO:0006518">
    <property type="term" value="P:peptide metabolic process"/>
    <property type="evidence" value="ECO:0007669"/>
    <property type="project" value="TreeGrafter"/>
</dbReference>
<dbReference type="VEuPathDB" id="FungiDB:PSHT_13101"/>
<dbReference type="AlphaFoldDB" id="A0A2S4UT55"/>
<dbReference type="Gene3D" id="1.20.1050.40">
    <property type="entry name" value="Endopeptidase. Chain P, domain 1"/>
    <property type="match status" value="1"/>
</dbReference>
<dbReference type="InterPro" id="IPR024077">
    <property type="entry name" value="Neurolysin/TOP_dom2"/>
</dbReference>
<dbReference type="VEuPathDB" id="FungiDB:PSTT_10196"/>
<evidence type="ECO:0000256" key="6">
    <source>
        <dbReference type="ARBA" id="ARBA00023049"/>
    </source>
</evidence>